<evidence type="ECO:0000313" key="2">
    <source>
        <dbReference type="Proteomes" id="UP000031565"/>
    </source>
</evidence>
<evidence type="ECO:0008006" key="3">
    <source>
        <dbReference type="Google" id="ProtNLM"/>
    </source>
</evidence>
<sequence>MRQSFTYPNINFTVYRWDGINEPIIPTINKNTGEITDWQIGNEQNFFVNVIDEVIKENIRVQQGGGSNYEKLYEWNSKDNFWFWNYRWSW</sequence>
<gene>
    <name evidence="1" type="ORF">SMSRO_SF030650</name>
</gene>
<evidence type="ECO:0000313" key="1">
    <source>
        <dbReference type="EMBL" id="PQM29664.1"/>
    </source>
</evidence>
<proteinExistence type="predicted"/>
<accession>A0A2P6F894</accession>
<protein>
    <recommendedName>
        <fullName evidence="3">DUF3688 domain-containing protein</fullName>
    </recommendedName>
</protein>
<dbReference type="EMBL" id="JTLV02000008">
    <property type="protein sequence ID" value="PQM29664.1"/>
    <property type="molecule type" value="Genomic_DNA"/>
</dbReference>
<reference evidence="1 2" key="1">
    <citation type="journal article" date="2015" name="MBio">
        <title>Genome sequence of the Drosophila melanogaster male-killing Spiroplasma strain MSRO endosymbiont.</title>
        <authorList>
            <person name="Paredes J.C."/>
            <person name="Herren J.K."/>
            <person name="Schupfer F."/>
            <person name="Marin R."/>
            <person name="Claverol S."/>
            <person name="Kuo C.H."/>
            <person name="Lemaitre B."/>
            <person name="Beven L."/>
        </authorList>
    </citation>
    <scope>NUCLEOTIDE SEQUENCE [LARGE SCALE GENOMIC DNA]</scope>
    <source>
        <strain evidence="1 2">MSRO</strain>
    </source>
</reference>
<organism evidence="1 2">
    <name type="scientific">Spiroplasma poulsonii</name>
    <dbReference type="NCBI Taxonomy" id="2138"/>
    <lineage>
        <taxon>Bacteria</taxon>
        <taxon>Bacillati</taxon>
        <taxon>Mycoplasmatota</taxon>
        <taxon>Mollicutes</taxon>
        <taxon>Entomoplasmatales</taxon>
        <taxon>Spiroplasmataceae</taxon>
        <taxon>Spiroplasma</taxon>
    </lineage>
</organism>
<keyword evidence="2" id="KW-1185">Reference proteome</keyword>
<dbReference type="Proteomes" id="UP000031565">
    <property type="component" value="Unassembled WGS sequence"/>
</dbReference>
<comment type="caution">
    <text evidence="1">The sequence shown here is derived from an EMBL/GenBank/DDBJ whole genome shotgun (WGS) entry which is preliminary data.</text>
</comment>
<name>A0A2P6F894_9MOLU</name>
<dbReference type="Pfam" id="PF12461">
    <property type="entry name" value="DUF3688"/>
    <property type="match status" value="1"/>
</dbReference>
<dbReference type="InterPro" id="IPR022160">
    <property type="entry name" value="Phage_1-C74_Orf1"/>
</dbReference>
<dbReference type="AlphaFoldDB" id="A0A2P6F894"/>